<evidence type="ECO:0000256" key="5">
    <source>
        <dbReference type="HAMAP-Rule" id="MF_00299"/>
    </source>
</evidence>
<protein>
    <recommendedName>
        <fullName evidence="5">Probable RNA 2'-phosphotransferase</fullName>
        <ecNumber evidence="5">2.7.1.-</ecNumber>
    </recommendedName>
</protein>
<dbReference type="AlphaFoldDB" id="A0A059F7K7"/>
<dbReference type="STRING" id="1280952.HJA_15499"/>
<dbReference type="eggNOG" id="COG1859">
    <property type="taxonomic scope" value="Bacteria"/>
</dbReference>
<dbReference type="PATRIC" id="fig|1280952.3.peg.3102"/>
<accession>A0A059F7K7</accession>
<comment type="similarity">
    <text evidence="1 5">Belongs to the KptA/TPT1 family.</text>
</comment>
<dbReference type="GO" id="GO:0003950">
    <property type="term" value="F:NAD+ poly-ADP-ribosyltransferase activity"/>
    <property type="evidence" value="ECO:0007669"/>
    <property type="project" value="InterPro"/>
</dbReference>
<name>A0A059F7K7_9PROT</name>
<evidence type="ECO:0000256" key="2">
    <source>
        <dbReference type="ARBA" id="ARBA00022679"/>
    </source>
</evidence>
<organism evidence="6 7">
    <name type="scientific">Hyphomonas jannaschiana VP2</name>
    <dbReference type="NCBI Taxonomy" id="1280952"/>
    <lineage>
        <taxon>Bacteria</taxon>
        <taxon>Pseudomonadati</taxon>
        <taxon>Pseudomonadota</taxon>
        <taxon>Alphaproteobacteria</taxon>
        <taxon>Hyphomonadales</taxon>
        <taxon>Hyphomonadaceae</taxon>
        <taxon>Hyphomonas</taxon>
    </lineage>
</organism>
<dbReference type="Pfam" id="PF01885">
    <property type="entry name" value="PTS_2-RNA"/>
    <property type="match status" value="1"/>
</dbReference>
<keyword evidence="2 5" id="KW-0808">Transferase</keyword>
<comment type="caution">
    <text evidence="6">The sequence shown here is derived from an EMBL/GenBank/DDBJ whole genome shotgun (WGS) entry which is preliminary data.</text>
</comment>
<dbReference type="Gene3D" id="1.10.10.970">
    <property type="entry name" value="RNA 2'-phosphotransferase, Tpt1/KptA family, N-terminal domain"/>
    <property type="match status" value="1"/>
</dbReference>
<dbReference type="EMBL" id="ARYJ01000013">
    <property type="protein sequence ID" value="KCZ86570.1"/>
    <property type="molecule type" value="Genomic_DNA"/>
</dbReference>
<dbReference type="RefSeq" id="WP_035583886.1">
    <property type="nucleotide sequence ID" value="NZ_ARYJ01000013.1"/>
</dbReference>
<keyword evidence="3 5" id="KW-0520">NAD</keyword>
<evidence type="ECO:0000256" key="1">
    <source>
        <dbReference type="ARBA" id="ARBA00009836"/>
    </source>
</evidence>
<dbReference type="PANTHER" id="PTHR12684:SF2">
    <property type="entry name" value="TRNA 2'-PHOSPHOTRANSFERASE 1"/>
    <property type="match status" value="1"/>
</dbReference>
<gene>
    <name evidence="5" type="primary">kptA</name>
    <name evidence="6" type="ORF">HJA_15499</name>
</gene>
<dbReference type="InterPro" id="IPR022928">
    <property type="entry name" value="RNA_2'-PTrans_KptA"/>
</dbReference>
<evidence type="ECO:0000313" key="7">
    <source>
        <dbReference type="Proteomes" id="UP000024816"/>
    </source>
</evidence>
<dbReference type="GO" id="GO:0000215">
    <property type="term" value="F:tRNA 2'-phosphotransferase activity"/>
    <property type="evidence" value="ECO:0007669"/>
    <property type="project" value="TreeGrafter"/>
</dbReference>
<dbReference type="GO" id="GO:0006388">
    <property type="term" value="P:tRNA splicing, via endonucleolytic cleavage and ligation"/>
    <property type="evidence" value="ECO:0007669"/>
    <property type="project" value="UniProtKB-UniRule"/>
</dbReference>
<sequence>MDDKKLSKRLSLILRHQPEKAGLVLGDGGWVGVEALLAGLESIGWGMSVEDLHRIVETNDKKRFSLSEDQQMIRAAQGHSVEIVSDLEPVTPPEFLFHGTATRFLDAILVDGLKAMSRQHVHLSADRETATKVGQRHGRPVVLTVAAGRMHADGQAFFQADNGVWLTAHVPAAYLSQPSDP</sequence>
<reference evidence="6 7" key="1">
    <citation type="journal article" date="2014" name="Antonie Van Leeuwenhoek">
        <title>Hyphomonas beringensis sp. nov. and Hyphomonas chukchiensis sp. nov., isolated from surface seawater of the Bering Sea and Chukchi Sea.</title>
        <authorList>
            <person name="Li C."/>
            <person name="Lai Q."/>
            <person name="Li G."/>
            <person name="Dong C."/>
            <person name="Wang J."/>
            <person name="Liao Y."/>
            <person name="Shao Z."/>
        </authorList>
    </citation>
    <scope>NUCLEOTIDE SEQUENCE [LARGE SCALE GENOMIC DNA]</scope>
    <source>
        <strain evidence="6 7">VP2</strain>
    </source>
</reference>
<dbReference type="SUPFAM" id="SSF56399">
    <property type="entry name" value="ADP-ribosylation"/>
    <property type="match status" value="1"/>
</dbReference>
<comment type="function">
    <text evidence="4 5">Removes the 2'-phosphate from RNA via an intermediate in which the phosphate is ADP-ribosylated by NAD followed by a presumed transesterification to release the RNA and generate ADP-ribose 1''-2''-cyclic phosphate (APPR&gt;P). May function as an ADP-ribosylase.</text>
</comment>
<keyword evidence="7" id="KW-1185">Reference proteome</keyword>
<dbReference type="InterPro" id="IPR042081">
    <property type="entry name" value="RNA_2'-PTrans_C"/>
</dbReference>
<dbReference type="NCBIfam" id="NF002014">
    <property type="entry name" value="PRK00819.1-4"/>
    <property type="match status" value="1"/>
</dbReference>
<evidence type="ECO:0000256" key="3">
    <source>
        <dbReference type="ARBA" id="ARBA00023027"/>
    </source>
</evidence>
<dbReference type="OrthoDB" id="4537997at2"/>
<dbReference type="Proteomes" id="UP000024816">
    <property type="component" value="Unassembled WGS sequence"/>
</dbReference>
<dbReference type="PANTHER" id="PTHR12684">
    <property type="entry name" value="PUTATIVE PHOSPHOTRANSFERASE"/>
    <property type="match status" value="1"/>
</dbReference>
<dbReference type="HAMAP" id="MF_00299">
    <property type="entry name" value="KptA"/>
    <property type="match status" value="1"/>
</dbReference>
<evidence type="ECO:0000313" key="6">
    <source>
        <dbReference type="EMBL" id="KCZ86570.1"/>
    </source>
</evidence>
<evidence type="ECO:0000256" key="4">
    <source>
        <dbReference type="ARBA" id="ARBA00025212"/>
    </source>
</evidence>
<proteinExistence type="inferred from homology"/>
<dbReference type="Gene3D" id="3.20.170.30">
    <property type="match status" value="1"/>
</dbReference>
<dbReference type="InterPro" id="IPR042080">
    <property type="entry name" value="RNA_2'-PTrans_N"/>
</dbReference>
<dbReference type="InterPro" id="IPR002745">
    <property type="entry name" value="Ptrans_KptA/Tpt1"/>
</dbReference>
<dbReference type="EC" id="2.7.1.-" evidence="5"/>